<protein>
    <recommendedName>
        <fullName evidence="5">DUF4064 domain-containing protein</fullName>
    </recommendedName>
</protein>
<gene>
    <name evidence="3" type="ORF">FB381_0691</name>
</gene>
<evidence type="ECO:0000256" key="1">
    <source>
        <dbReference type="SAM" id="MobiDB-lite"/>
    </source>
</evidence>
<keyword evidence="2" id="KW-0472">Membrane</keyword>
<dbReference type="AlphaFoldDB" id="A0A543A2K7"/>
<feature type="transmembrane region" description="Helical" evidence="2">
    <location>
        <begin position="224"/>
        <end position="248"/>
    </location>
</feature>
<proteinExistence type="predicted"/>
<dbReference type="EMBL" id="VFOV01000001">
    <property type="protein sequence ID" value="TQL66825.1"/>
    <property type="molecule type" value="Genomic_DNA"/>
</dbReference>
<accession>A0A543A2K7</accession>
<evidence type="ECO:0000313" key="4">
    <source>
        <dbReference type="Proteomes" id="UP000320209"/>
    </source>
</evidence>
<evidence type="ECO:0008006" key="5">
    <source>
        <dbReference type="Google" id="ProtNLM"/>
    </source>
</evidence>
<feature type="transmembrane region" description="Helical" evidence="2">
    <location>
        <begin position="314"/>
        <end position="334"/>
    </location>
</feature>
<evidence type="ECO:0000313" key="3">
    <source>
        <dbReference type="EMBL" id="TQL66825.1"/>
    </source>
</evidence>
<feature type="compositionally biased region" description="Low complexity" evidence="1">
    <location>
        <begin position="173"/>
        <end position="195"/>
    </location>
</feature>
<feature type="transmembrane region" description="Helical" evidence="2">
    <location>
        <begin position="282"/>
        <end position="307"/>
    </location>
</feature>
<keyword evidence="2" id="KW-1133">Transmembrane helix</keyword>
<feature type="transmembrane region" description="Helical" evidence="2">
    <location>
        <begin position="75"/>
        <end position="95"/>
    </location>
</feature>
<reference evidence="3 4" key="1">
    <citation type="submission" date="2019-06" db="EMBL/GenBank/DDBJ databases">
        <title>Sequencing the genomes of 1000 actinobacteria strains.</title>
        <authorList>
            <person name="Klenk H.-P."/>
        </authorList>
    </citation>
    <scope>NUCLEOTIDE SEQUENCE [LARGE SCALE GENOMIC DNA]</scope>
    <source>
        <strain evidence="3 4">DSM 25218</strain>
    </source>
</reference>
<dbReference type="Proteomes" id="UP000320209">
    <property type="component" value="Unassembled WGS sequence"/>
</dbReference>
<sequence>MVPDMSETKVPRPGQATLAGWLIVLGSLLTVVAAWDQISGLRSLDTRERVEKVLSEPPLAGSGIGLDSILDFMHVAALVTGAFAAAAVILGWHVLQRSKQARLALTIIAAPLFFGGMFGGGFWSTLAAVAVILLWMSPTRDWFDGVSPTKREAEGGGDPDQKTYVPPAPPQATDPSTGSAPDSTTDSTSDSTPGTVRLSERQPPPWAGPMVHAKTTSSTRRPGAVMAAAALTWIGSGVTALMMIASAVTATANPDLILEQVRKQAESDAATREMAKLYTTDIIIASAWSMAILVTLVCVAAAVFAVLALRRYAWARIALMITAGLAALALLLFALAFPPAVAISLAAVATFSFLLRPETAAWFRSRGDDATR</sequence>
<comment type="caution">
    <text evidence="3">The sequence shown here is derived from an EMBL/GenBank/DDBJ whole genome shotgun (WGS) entry which is preliminary data.</text>
</comment>
<keyword evidence="2" id="KW-0812">Transmembrane</keyword>
<organism evidence="3 4">
    <name type="scientific">Nocardioides albertanoniae</name>
    <dbReference type="NCBI Taxonomy" id="1175486"/>
    <lineage>
        <taxon>Bacteria</taxon>
        <taxon>Bacillati</taxon>
        <taxon>Actinomycetota</taxon>
        <taxon>Actinomycetes</taxon>
        <taxon>Propionibacteriales</taxon>
        <taxon>Nocardioidaceae</taxon>
        <taxon>Nocardioides</taxon>
    </lineage>
</organism>
<name>A0A543A2K7_9ACTN</name>
<evidence type="ECO:0000256" key="2">
    <source>
        <dbReference type="SAM" id="Phobius"/>
    </source>
</evidence>
<feature type="region of interest" description="Disordered" evidence="1">
    <location>
        <begin position="146"/>
        <end position="219"/>
    </location>
</feature>
<feature type="transmembrane region" description="Helical" evidence="2">
    <location>
        <begin position="16"/>
        <end position="35"/>
    </location>
</feature>
<keyword evidence="4" id="KW-1185">Reference proteome</keyword>
<feature type="transmembrane region" description="Helical" evidence="2">
    <location>
        <begin position="107"/>
        <end position="135"/>
    </location>
</feature>